<protein>
    <submittedName>
        <fullName evidence="2">(apollo) hypothetical protein</fullName>
    </submittedName>
</protein>
<feature type="region of interest" description="Disordered" evidence="1">
    <location>
        <begin position="41"/>
        <end position="80"/>
    </location>
</feature>
<sequence length="118" mass="13360">MALRSILSEEDIARALDNVDEAFSNDGSDSERDEDELLIDDVESDYHDADTEEVEEQERRPFSESVSVSQTNPPASSASNSIISLTQTTIRSKKSSCMDYLKRTYIFSNFCDEYRSRG</sequence>
<evidence type="ECO:0000313" key="2">
    <source>
        <dbReference type="EMBL" id="CAG4952164.1"/>
    </source>
</evidence>
<dbReference type="AlphaFoldDB" id="A0A8S3WCG9"/>
<name>A0A8S3WCG9_PARAO</name>
<dbReference type="Proteomes" id="UP000691718">
    <property type="component" value="Unassembled WGS sequence"/>
</dbReference>
<reference evidence="2" key="1">
    <citation type="submission" date="2021-04" db="EMBL/GenBank/DDBJ databases">
        <authorList>
            <person name="Tunstrom K."/>
        </authorList>
    </citation>
    <scope>NUCLEOTIDE SEQUENCE</scope>
</reference>
<dbReference type="EMBL" id="CAJQZP010000280">
    <property type="protein sequence ID" value="CAG4952164.1"/>
    <property type="molecule type" value="Genomic_DNA"/>
</dbReference>
<gene>
    <name evidence="2" type="ORF">PAPOLLO_LOCUS4563</name>
</gene>
<dbReference type="OrthoDB" id="6770266at2759"/>
<comment type="caution">
    <text evidence="2">The sequence shown here is derived from an EMBL/GenBank/DDBJ whole genome shotgun (WGS) entry which is preliminary data.</text>
</comment>
<evidence type="ECO:0000256" key="1">
    <source>
        <dbReference type="SAM" id="MobiDB-lite"/>
    </source>
</evidence>
<evidence type="ECO:0000313" key="3">
    <source>
        <dbReference type="Proteomes" id="UP000691718"/>
    </source>
</evidence>
<organism evidence="2 3">
    <name type="scientific">Parnassius apollo</name>
    <name type="common">Apollo butterfly</name>
    <name type="synonym">Papilio apollo</name>
    <dbReference type="NCBI Taxonomy" id="110799"/>
    <lineage>
        <taxon>Eukaryota</taxon>
        <taxon>Metazoa</taxon>
        <taxon>Ecdysozoa</taxon>
        <taxon>Arthropoda</taxon>
        <taxon>Hexapoda</taxon>
        <taxon>Insecta</taxon>
        <taxon>Pterygota</taxon>
        <taxon>Neoptera</taxon>
        <taxon>Endopterygota</taxon>
        <taxon>Lepidoptera</taxon>
        <taxon>Glossata</taxon>
        <taxon>Ditrysia</taxon>
        <taxon>Papilionoidea</taxon>
        <taxon>Papilionidae</taxon>
        <taxon>Parnassiinae</taxon>
        <taxon>Parnassini</taxon>
        <taxon>Parnassius</taxon>
        <taxon>Parnassius</taxon>
    </lineage>
</organism>
<proteinExistence type="predicted"/>
<keyword evidence="3" id="KW-1185">Reference proteome</keyword>
<accession>A0A8S3WCG9</accession>